<protein>
    <submittedName>
        <fullName evidence="2">Uncharacterized protein</fullName>
    </submittedName>
</protein>
<name>A0A0A8Z0T5_ARUDO</name>
<sequence>MVLQGGANVGPFAGGGVAASLIVRARQGATRERQWQWLADRRARRGTNDVLAPRHTPIACRSKVTSTPHCPWSLEENRPINLRQIGVDMAARAPEGGRLFGPAAHQRHPRGRREERPPIVAASR</sequence>
<reference evidence="2" key="2">
    <citation type="journal article" date="2015" name="Data Brief">
        <title>Shoot transcriptome of the giant reed, Arundo donax.</title>
        <authorList>
            <person name="Barrero R.A."/>
            <person name="Guerrero F.D."/>
            <person name="Moolhuijzen P."/>
            <person name="Goolsby J.A."/>
            <person name="Tidwell J."/>
            <person name="Bellgard S.E."/>
            <person name="Bellgard M.I."/>
        </authorList>
    </citation>
    <scope>NUCLEOTIDE SEQUENCE</scope>
    <source>
        <tissue evidence="2">Shoot tissue taken approximately 20 cm above the soil surface</tissue>
    </source>
</reference>
<reference evidence="2" key="1">
    <citation type="submission" date="2014-09" db="EMBL/GenBank/DDBJ databases">
        <authorList>
            <person name="Magalhaes I.L.F."/>
            <person name="Oliveira U."/>
            <person name="Santos F.R."/>
            <person name="Vidigal T.H.D.A."/>
            <person name="Brescovit A.D."/>
            <person name="Santos A.J."/>
        </authorList>
    </citation>
    <scope>NUCLEOTIDE SEQUENCE</scope>
    <source>
        <tissue evidence="2">Shoot tissue taken approximately 20 cm above the soil surface</tissue>
    </source>
</reference>
<dbReference type="EMBL" id="GBRH01267535">
    <property type="protein sequence ID" value="JAD30360.1"/>
    <property type="molecule type" value="Transcribed_RNA"/>
</dbReference>
<evidence type="ECO:0000313" key="2">
    <source>
        <dbReference type="EMBL" id="JAD30360.1"/>
    </source>
</evidence>
<accession>A0A0A8Z0T5</accession>
<feature type="region of interest" description="Disordered" evidence="1">
    <location>
        <begin position="95"/>
        <end position="124"/>
    </location>
</feature>
<evidence type="ECO:0000256" key="1">
    <source>
        <dbReference type="SAM" id="MobiDB-lite"/>
    </source>
</evidence>
<dbReference type="AlphaFoldDB" id="A0A0A8Z0T5"/>
<proteinExistence type="predicted"/>
<organism evidence="2">
    <name type="scientific">Arundo donax</name>
    <name type="common">Giant reed</name>
    <name type="synonym">Donax arundinaceus</name>
    <dbReference type="NCBI Taxonomy" id="35708"/>
    <lineage>
        <taxon>Eukaryota</taxon>
        <taxon>Viridiplantae</taxon>
        <taxon>Streptophyta</taxon>
        <taxon>Embryophyta</taxon>
        <taxon>Tracheophyta</taxon>
        <taxon>Spermatophyta</taxon>
        <taxon>Magnoliopsida</taxon>
        <taxon>Liliopsida</taxon>
        <taxon>Poales</taxon>
        <taxon>Poaceae</taxon>
        <taxon>PACMAD clade</taxon>
        <taxon>Arundinoideae</taxon>
        <taxon>Arundineae</taxon>
        <taxon>Arundo</taxon>
    </lineage>
</organism>